<dbReference type="EMBL" id="NSIW01000018">
    <property type="protein sequence ID" value="PZD55784.1"/>
    <property type="molecule type" value="Genomic_DNA"/>
</dbReference>
<evidence type="ECO:0000313" key="3">
    <source>
        <dbReference type="Proteomes" id="UP000248776"/>
    </source>
</evidence>
<evidence type="ECO:0000313" key="2">
    <source>
        <dbReference type="EMBL" id="PZD55784.1"/>
    </source>
</evidence>
<dbReference type="InterPro" id="IPR027417">
    <property type="entry name" value="P-loop_NTPase"/>
</dbReference>
<dbReference type="Gene3D" id="3.40.50.300">
    <property type="entry name" value="P-loop containing nucleotide triphosphate hydrolases"/>
    <property type="match status" value="1"/>
</dbReference>
<feature type="domain" description="AAA" evidence="1">
    <location>
        <begin position="36"/>
        <end position="117"/>
    </location>
</feature>
<protein>
    <recommendedName>
        <fullName evidence="1">AAA domain-containing protein</fullName>
    </recommendedName>
</protein>
<organism evidence="2 3">
    <name type="scientific">Streptococcus salivarius</name>
    <dbReference type="NCBI Taxonomy" id="1304"/>
    <lineage>
        <taxon>Bacteria</taxon>
        <taxon>Bacillati</taxon>
        <taxon>Bacillota</taxon>
        <taxon>Bacilli</taxon>
        <taxon>Lactobacillales</taxon>
        <taxon>Streptococcaceae</taxon>
        <taxon>Streptococcus</taxon>
    </lineage>
</organism>
<dbReference type="Proteomes" id="UP000248776">
    <property type="component" value="Unassembled WGS sequence"/>
</dbReference>
<sequence>MKNINNKASIKRYNSKLLVEPSETLLDIFQIMSKRNRITNILGKVGSGKTYLARNYIEYLSENTNNLIVYFNGNNKKEVNCDLSFSDFDSFIDFLLNVEVKDTSIYLVIDEASSLTDEQLVHLNATLNKLLANDLEVAVSILSYTVLLDKFEGELERFVLETKRS</sequence>
<name>A0AA45CRU1_STRSL</name>
<dbReference type="Pfam" id="PF13173">
    <property type="entry name" value="AAA_14"/>
    <property type="match status" value="1"/>
</dbReference>
<comment type="caution">
    <text evidence="2">The sequence shown here is derived from an EMBL/GenBank/DDBJ whole genome shotgun (WGS) entry which is preliminary data.</text>
</comment>
<dbReference type="AlphaFoldDB" id="A0AA45CRU1"/>
<accession>A0AA45CRU1</accession>
<dbReference type="SUPFAM" id="SSF52540">
    <property type="entry name" value="P-loop containing nucleoside triphosphate hydrolases"/>
    <property type="match status" value="1"/>
</dbReference>
<reference evidence="2 3" key="1">
    <citation type="submission" date="2017-08" db="EMBL/GenBank/DDBJ databases">
        <title>Streptococcus salivarius strain HS0302 Genome.</title>
        <authorList>
            <person name="Smith J."/>
            <person name="Deng P."/>
            <person name="Geng M."/>
        </authorList>
    </citation>
    <scope>NUCLEOTIDE SEQUENCE [LARGE SCALE GENOMIC DNA]</scope>
    <source>
        <strain evidence="2 3">HS0302</strain>
    </source>
</reference>
<proteinExistence type="predicted"/>
<evidence type="ECO:0000259" key="1">
    <source>
        <dbReference type="Pfam" id="PF13173"/>
    </source>
</evidence>
<dbReference type="RefSeq" id="WP_110981325.1">
    <property type="nucleotide sequence ID" value="NZ_JADMQU010000009.1"/>
</dbReference>
<gene>
    <name evidence="2" type="ORF">CKU37_08765</name>
</gene>
<dbReference type="InterPro" id="IPR041682">
    <property type="entry name" value="AAA_14"/>
</dbReference>